<gene>
    <name evidence="3" type="ORF">ENI35_01905</name>
</gene>
<dbReference type="PANTHER" id="PTHR30160:SF1">
    <property type="entry name" value="LIPOPOLYSACCHARIDE 1,2-N-ACETYLGLUCOSAMINETRANSFERASE-RELATED"/>
    <property type="match status" value="1"/>
</dbReference>
<evidence type="ECO:0000313" key="3">
    <source>
        <dbReference type="EMBL" id="HEC67559.1"/>
    </source>
</evidence>
<name>A0A7C1VWW6_DESA2</name>
<dbReference type="EMBL" id="DRIH01000059">
    <property type="protein sequence ID" value="HEC67559.1"/>
    <property type="molecule type" value="Genomic_DNA"/>
</dbReference>
<dbReference type="PANTHER" id="PTHR30160">
    <property type="entry name" value="TETRAACYLDISACCHARIDE 4'-KINASE-RELATED"/>
    <property type="match status" value="1"/>
</dbReference>
<evidence type="ECO:0000256" key="2">
    <source>
        <dbReference type="ARBA" id="ARBA00022679"/>
    </source>
</evidence>
<proteinExistence type="predicted"/>
<dbReference type="AlphaFoldDB" id="A0A7C1VWW6"/>
<evidence type="ECO:0000256" key="1">
    <source>
        <dbReference type="ARBA" id="ARBA00022676"/>
    </source>
</evidence>
<dbReference type="SUPFAM" id="SSF53756">
    <property type="entry name" value="UDP-Glycosyltransferase/glycogen phosphorylase"/>
    <property type="match status" value="1"/>
</dbReference>
<keyword evidence="2" id="KW-0808">Transferase</keyword>
<dbReference type="GO" id="GO:0005829">
    <property type="term" value="C:cytosol"/>
    <property type="evidence" value="ECO:0007669"/>
    <property type="project" value="TreeGrafter"/>
</dbReference>
<dbReference type="Gene3D" id="3.40.50.2000">
    <property type="entry name" value="Glycogen Phosphorylase B"/>
    <property type="match status" value="2"/>
</dbReference>
<sequence>MKEINRILIYRIGNLGDIICAMPAMVAVRRHFPNAWISLLTNKEGASNPDAEEVLKGNDFLDEIITYHPAKLHEAGYLLNLLKKLRSLRIELLIYLAISKSTRKRLVRDWSFFRLAVYGKLIGFKLPRPIRFYIKDGIKMPVYLQEVDRLMSLLRPLGIDPTIIDFRLPIKENHRQAVDAIWNNYELNNKNPVVAICPGAKFPVKRWSPGRFAQVASILCNKFGARILLIGGPNERAAGEEIVKGAGNSIINLIGKTDYMMSAEVVRRCNLLVSNDCGPVHLSAAVGTPVVGIYSSRDYFDAWHPWGDIHTVLRNDSLPCRFCLKTECETMQCINSITVEQVIKACEKYL</sequence>
<dbReference type="InterPro" id="IPR051199">
    <property type="entry name" value="LPS_LOS_Heptosyltrfase"/>
</dbReference>
<protein>
    <submittedName>
        <fullName evidence="3">Glycosyltransferase family 9 protein</fullName>
    </submittedName>
</protein>
<dbReference type="GO" id="GO:0009244">
    <property type="term" value="P:lipopolysaccharide core region biosynthetic process"/>
    <property type="evidence" value="ECO:0007669"/>
    <property type="project" value="TreeGrafter"/>
</dbReference>
<dbReference type="Pfam" id="PF01075">
    <property type="entry name" value="Glyco_transf_9"/>
    <property type="match status" value="1"/>
</dbReference>
<dbReference type="Proteomes" id="UP000885738">
    <property type="component" value="Unassembled WGS sequence"/>
</dbReference>
<dbReference type="GO" id="GO:0008713">
    <property type="term" value="F:ADP-heptose-lipopolysaccharide heptosyltransferase activity"/>
    <property type="evidence" value="ECO:0007669"/>
    <property type="project" value="TreeGrafter"/>
</dbReference>
<accession>A0A7C1VWW6</accession>
<dbReference type="CDD" id="cd03789">
    <property type="entry name" value="GT9_LPS_heptosyltransferase"/>
    <property type="match status" value="1"/>
</dbReference>
<comment type="caution">
    <text evidence="3">The sequence shown here is derived from an EMBL/GenBank/DDBJ whole genome shotgun (WGS) entry which is preliminary data.</text>
</comment>
<organism evidence="3">
    <name type="scientific">Desulfofervidus auxilii</name>
    <dbReference type="NCBI Taxonomy" id="1621989"/>
    <lineage>
        <taxon>Bacteria</taxon>
        <taxon>Pseudomonadati</taxon>
        <taxon>Thermodesulfobacteriota</taxon>
        <taxon>Candidatus Desulfofervidia</taxon>
        <taxon>Candidatus Desulfofervidales</taxon>
        <taxon>Candidatus Desulfofervidaceae</taxon>
        <taxon>Candidatus Desulfofervidus</taxon>
    </lineage>
</organism>
<reference evidence="3" key="1">
    <citation type="journal article" date="2020" name="mSystems">
        <title>Genome- and Community-Level Interaction Insights into Carbon Utilization and Element Cycling Functions of Hydrothermarchaeota in Hydrothermal Sediment.</title>
        <authorList>
            <person name="Zhou Z."/>
            <person name="Liu Y."/>
            <person name="Xu W."/>
            <person name="Pan J."/>
            <person name="Luo Z.H."/>
            <person name="Li M."/>
        </authorList>
    </citation>
    <scope>NUCLEOTIDE SEQUENCE [LARGE SCALE GENOMIC DNA]</scope>
    <source>
        <strain evidence="3">HyVt-389</strain>
    </source>
</reference>
<keyword evidence="1" id="KW-0328">Glycosyltransferase</keyword>
<dbReference type="InterPro" id="IPR002201">
    <property type="entry name" value="Glyco_trans_9"/>
</dbReference>